<dbReference type="FunFam" id="3.40.640.10:FF:000054">
    <property type="entry name" value="Serine--glyoxylate aminotransferase"/>
    <property type="match status" value="1"/>
</dbReference>
<feature type="domain" description="Aminotransferase class V" evidence="6">
    <location>
        <begin position="5"/>
        <end position="324"/>
    </location>
</feature>
<dbReference type="Proteomes" id="UP000266287">
    <property type="component" value="Unassembled WGS sequence"/>
</dbReference>
<dbReference type="GO" id="GO:0004760">
    <property type="term" value="F:L-serine-pyruvate transaminase activity"/>
    <property type="evidence" value="ECO:0007669"/>
    <property type="project" value="TreeGrafter"/>
</dbReference>
<dbReference type="Pfam" id="PF00266">
    <property type="entry name" value="Aminotran_5"/>
    <property type="match status" value="1"/>
</dbReference>
<comment type="caution">
    <text evidence="7">The sequence shown here is derived from an EMBL/GenBank/DDBJ whole genome shotgun (WGS) entry which is preliminary data.</text>
</comment>
<dbReference type="PANTHER" id="PTHR21152">
    <property type="entry name" value="AMINOTRANSFERASE CLASS V"/>
    <property type="match status" value="1"/>
</dbReference>
<reference evidence="7 8" key="1">
    <citation type="submission" date="2018-08" db="EMBL/GenBank/DDBJ databases">
        <title>Draft genome of candidate division NPL-UPA2 bacterium Unc8 that adapted to ultra-basic serpentinizing groundwater.</title>
        <authorList>
            <person name="Ishii S."/>
            <person name="Suzuki S."/>
            <person name="Nealson K.H."/>
        </authorList>
    </citation>
    <scope>NUCLEOTIDE SEQUENCE [LARGE SCALE GENOMIC DNA]</scope>
    <source>
        <strain evidence="7">Unc8</strain>
    </source>
</reference>
<keyword evidence="3 5" id="KW-0663">Pyridoxal phosphate</keyword>
<gene>
    <name evidence="7" type="ORF">B9J77_03905</name>
</gene>
<dbReference type="InterPro" id="IPR015422">
    <property type="entry name" value="PyrdxlP-dep_Trfase_small"/>
</dbReference>
<name>A0A399FXZ1_UNCN2</name>
<dbReference type="SUPFAM" id="SSF53383">
    <property type="entry name" value="PLP-dependent transferases"/>
    <property type="match status" value="1"/>
</dbReference>
<keyword evidence="7" id="KW-0032">Aminotransferase</keyword>
<evidence type="ECO:0000256" key="4">
    <source>
        <dbReference type="PIRSR" id="PIRSR000524-1"/>
    </source>
</evidence>
<sequence length="378" mass="40931">MQKRYLLTPGPTSVPSEVLLTMSQPIIHHRTKEYRKIFAKVNEGLKYLFQTASDVLIFSSSGTGAMEGAVSNLLSPNDRALVVKGGKFGERFAEICTAYGVEVIPVDVVWGEAVEPKEIESKLAENPDIKAVFTTLCETSTGVVNDIESIGNIVAKHSAALVVDAISGLGAMEYKPDLWHVDVTVGCSQKGLMLPPGLSFISLSEKGWKLVAESQLPKYYFSFLKARKGIGSLESPFTPAISLIIGLNEALQMIREEGIESVWRRHSRLAAAVRAAVRALRLELFAPRTAADAVTAVKVPSEIDGVLLVKKMSEKYGMTIAGGQDHLKGKIFRIATLGYADTFDVISVLAALTMTLSELGYEVELGAAVRAAEEILMK</sequence>
<evidence type="ECO:0000259" key="6">
    <source>
        <dbReference type="Pfam" id="PF00266"/>
    </source>
</evidence>
<dbReference type="FunFam" id="3.90.1150.10:FF:000031">
    <property type="entry name" value="Serine--glyoxylate aminotransferase"/>
    <property type="match status" value="1"/>
</dbReference>
<evidence type="ECO:0000256" key="1">
    <source>
        <dbReference type="ARBA" id="ARBA00001933"/>
    </source>
</evidence>
<dbReference type="InterPro" id="IPR015424">
    <property type="entry name" value="PyrdxlP-dep_Trfase"/>
</dbReference>
<protein>
    <submittedName>
        <fullName evidence="7">Alanine--glyoxylate aminotransferase family protein</fullName>
    </submittedName>
</protein>
<evidence type="ECO:0000313" key="8">
    <source>
        <dbReference type="Proteomes" id="UP000266287"/>
    </source>
</evidence>
<dbReference type="Gene3D" id="3.40.640.10">
    <property type="entry name" value="Type I PLP-dependent aspartate aminotransferase-like (Major domain)"/>
    <property type="match status" value="1"/>
</dbReference>
<dbReference type="Gene3D" id="3.90.1150.10">
    <property type="entry name" value="Aspartate Aminotransferase, domain 1"/>
    <property type="match status" value="1"/>
</dbReference>
<evidence type="ECO:0000313" key="7">
    <source>
        <dbReference type="EMBL" id="RII00063.1"/>
    </source>
</evidence>
<evidence type="ECO:0000256" key="2">
    <source>
        <dbReference type="ARBA" id="ARBA00009236"/>
    </source>
</evidence>
<dbReference type="PANTHER" id="PTHR21152:SF40">
    <property type="entry name" value="ALANINE--GLYOXYLATE AMINOTRANSFERASE"/>
    <property type="match status" value="1"/>
</dbReference>
<dbReference type="EMBL" id="NDHY01000008">
    <property type="protein sequence ID" value="RII00063.1"/>
    <property type="molecule type" value="Genomic_DNA"/>
</dbReference>
<dbReference type="InterPro" id="IPR015421">
    <property type="entry name" value="PyrdxlP-dep_Trfase_major"/>
</dbReference>
<dbReference type="InterPro" id="IPR000192">
    <property type="entry name" value="Aminotrans_V_dom"/>
</dbReference>
<organism evidence="7 8">
    <name type="scientific">candidate division NPL-UPA2 bacterium Unc8</name>
    <dbReference type="NCBI Taxonomy" id="1980939"/>
    <lineage>
        <taxon>Bacteria</taxon>
    </lineage>
</organism>
<dbReference type="GO" id="GO:0019265">
    <property type="term" value="P:glycine biosynthetic process, by transamination of glyoxylate"/>
    <property type="evidence" value="ECO:0007669"/>
    <property type="project" value="TreeGrafter"/>
</dbReference>
<dbReference type="InterPro" id="IPR024169">
    <property type="entry name" value="SP_NH2Trfase/AEP_transaminase"/>
</dbReference>
<dbReference type="AlphaFoldDB" id="A0A399FXZ1"/>
<comment type="cofactor">
    <cofactor evidence="1 5">
        <name>pyridoxal 5'-phosphate</name>
        <dbReference type="ChEBI" id="CHEBI:597326"/>
    </cofactor>
</comment>
<keyword evidence="7" id="KW-0808">Transferase</keyword>
<proteinExistence type="inferred from homology"/>
<feature type="modified residue" description="N6-(pyridoxal phosphate)lysine" evidence="5">
    <location>
        <position position="190"/>
    </location>
</feature>
<dbReference type="GO" id="GO:0008453">
    <property type="term" value="F:alanine-glyoxylate transaminase activity"/>
    <property type="evidence" value="ECO:0007669"/>
    <property type="project" value="TreeGrafter"/>
</dbReference>
<evidence type="ECO:0000256" key="5">
    <source>
        <dbReference type="PIRSR" id="PIRSR000524-50"/>
    </source>
</evidence>
<comment type="similarity">
    <text evidence="2">Belongs to the class-V pyridoxal-phosphate-dependent aminotransferase family.</text>
</comment>
<evidence type="ECO:0000256" key="3">
    <source>
        <dbReference type="ARBA" id="ARBA00022898"/>
    </source>
</evidence>
<accession>A0A399FXZ1</accession>
<feature type="binding site" evidence="4">
    <location>
        <position position="333"/>
    </location>
    <ligand>
        <name>substrate</name>
    </ligand>
</feature>
<dbReference type="PIRSF" id="PIRSF000524">
    <property type="entry name" value="SPT"/>
    <property type="match status" value="1"/>
</dbReference>